<dbReference type="Proteomes" id="UP000271241">
    <property type="component" value="Unassembled WGS sequence"/>
</dbReference>
<keyword evidence="4" id="KW-0156">Chromatin regulator</keyword>
<dbReference type="Pfam" id="PF00400">
    <property type="entry name" value="WD40"/>
    <property type="match status" value="3"/>
</dbReference>
<feature type="repeat" description="WD" evidence="6">
    <location>
        <begin position="226"/>
        <end position="268"/>
    </location>
</feature>
<evidence type="ECO:0000259" key="7">
    <source>
        <dbReference type="Pfam" id="PF12265"/>
    </source>
</evidence>
<keyword evidence="2 6" id="KW-0853">WD repeat</keyword>
<feature type="repeat" description="WD" evidence="6">
    <location>
        <begin position="272"/>
        <end position="308"/>
    </location>
</feature>
<dbReference type="PROSITE" id="PS50294">
    <property type="entry name" value="WD_REPEATS_REGION"/>
    <property type="match status" value="3"/>
</dbReference>
<evidence type="ECO:0000256" key="5">
    <source>
        <dbReference type="ARBA" id="ARBA00023242"/>
    </source>
</evidence>
<proteinExistence type="predicted"/>
<evidence type="ECO:0000256" key="6">
    <source>
        <dbReference type="PROSITE-ProRule" id="PRU00221"/>
    </source>
</evidence>
<reference evidence="9" key="1">
    <citation type="journal article" date="2018" name="Nat. Microbiol.">
        <title>Leveraging single-cell genomics to expand the fungal tree of life.</title>
        <authorList>
            <person name="Ahrendt S.R."/>
            <person name="Quandt C.A."/>
            <person name="Ciobanu D."/>
            <person name="Clum A."/>
            <person name="Salamov A."/>
            <person name="Andreopoulos B."/>
            <person name="Cheng J.F."/>
            <person name="Woyke T."/>
            <person name="Pelin A."/>
            <person name="Henrissat B."/>
            <person name="Reynolds N.K."/>
            <person name="Benny G.L."/>
            <person name="Smith M.E."/>
            <person name="James T.Y."/>
            <person name="Grigoriev I.V."/>
        </authorList>
    </citation>
    <scope>NUCLEOTIDE SEQUENCE [LARGE SCALE GENOMIC DNA]</scope>
    <source>
        <strain evidence="9">RSA 1356</strain>
    </source>
</reference>
<feature type="repeat" description="WD" evidence="6">
    <location>
        <begin position="316"/>
        <end position="358"/>
    </location>
</feature>
<sequence length="370" mass="40935">MTDSHAQPMELGAEAERAQVANEQIINEEYNLVVTHALEWPSLTCQWLPDIERPSGKDYTVQRLLLGTHTSDNEQNYLQIAHVQLPSEQAPAVGRTVDQDGEIGGYGGGECRFAISQKIPHDGEVNRARYMPQNPDIIATKTVSGEVFVFDRTRHPSQPAANAVCAPEIRLRGHTKEGYGISWNGHQQGHLLSAADDGVVCYWQVCALDISGFSKEKRAMDAQRKFTGHTSVVEDVAWHSLHDSLFASVGDDMKLMIWDLRAAASDKAHHTVVAHSAEVNAVAFNPSSEFILATGSNDKTVALWDLRNLKLKLHAFESHQDDVLQLAWSPHNETILASGSADRRINVWDLSRIGEERTPEDAEDGPPELL</sequence>
<dbReference type="InterPro" id="IPR001680">
    <property type="entry name" value="WD40_rpt"/>
</dbReference>
<dbReference type="EMBL" id="KZ992921">
    <property type="protein sequence ID" value="RKP06250.1"/>
    <property type="molecule type" value="Genomic_DNA"/>
</dbReference>
<evidence type="ECO:0000256" key="2">
    <source>
        <dbReference type="ARBA" id="ARBA00022574"/>
    </source>
</evidence>
<keyword evidence="3" id="KW-0677">Repeat</keyword>
<evidence type="ECO:0000256" key="1">
    <source>
        <dbReference type="ARBA" id="ARBA00004123"/>
    </source>
</evidence>
<dbReference type="GO" id="GO:0005634">
    <property type="term" value="C:nucleus"/>
    <property type="evidence" value="ECO:0007669"/>
    <property type="project" value="UniProtKB-SubCell"/>
</dbReference>
<dbReference type="InterPro" id="IPR036322">
    <property type="entry name" value="WD40_repeat_dom_sf"/>
</dbReference>
<dbReference type="SUPFAM" id="SSF50978">
    <property type="entry name" value="WD40 repeat-like"/>
    <property type="match status" value="1"/>
</dbReference>
<keyword evidence="5" id="KW-0539">Nucleus</keyword>
<dbReference type="InterPro" id="IPR050459">
    <property type="entry name" value="WD_repeat_RBAP46/RBAP48/MSI1"/>
</dbReference>
<evidence type="ECO:0000256" key="3">
    <source>
        <dbReference type="ARBA" id="ARBA00022737"/>
    </source>
</evidence>
<dbReference type="AlphaFoldDB" id="A0A4P9XLW2"/>
<dbReference type="InterPro" id="IPR022052">
    <property type="entry name" value="Histone-bd_RBBP4-like_N"/>
</dbReference>
<dbReference type="PANTHER" id="PTHR22850">
    <property type="entry name" value="WD40 REPEAT FAMILY"/>
    <property type="match status" value="1"/>
</dbReference>
<gene>
    <name evidence="8" type="ORF">THASP1DRAFT_31927</name>
</gene>
<evidence type="ECO:0000313" key="8">
    <source>
        <dbReference type="EMBL" id="RKP06250.1"/>
    </source>
</evidence>
<feature type="domain" description="Histone-binding protein RBBP4-like N-terminal" evidence="7">
    <location>
        <begin position="30"/>
        <end position="87"/>
    </location>
</feature>
<dbReference type="Gene3D" id="2.130.10.10">
    <property type="entry name" value="YVTN repeat-like/Quinoprotein amine dehydrogenase"/>
    <property type="match status" value="1"/>
</dbReference>
<dbReference type="OrthoDB" id="427795at2759"/>
<evidence type="ECO:0000313" key="9">
    <source>
        <dbReference type="Proteomes" id="UP000271241"/>
    </source>
</evidence>
<accession>A0A4P9XLW2</accession>
<evidence type="ECO:0000256" key="4">
    <source>
        <dbReference type="ARBA" id="ARBA00022853"/>
    </source>
</evidence>
<dbReference type="STRING" id="78915.A0A4P9XLW2"/>
<dbReference type="GO" id="GO:0006325">
    <property type="term" value="P:chromatin organization"/>
    <property type="evidence" value="ECO:0007669"/>
    <property type="project" value="UniProtKB-KW"/>
</dbReference>
<protein>
    <submittedName>
        <fullName evidence="8">WD40-repeat-containing domain protein</fullName>
    </submittedName>
</protein>
<dbReference type="PRINTS" id="PR00320">
    <property type="entry name" value="GPROTEINBRPT"/>
</dbReference>
<dbReference type="Pfam" id="PF12265">
    <property type="entry name" value="CAF1C_H4-bd"/>
    <property type="match status" value="1"/>
</dbReference>
<dbReference type="SMART" id="SM00320">
    <property type="entry name" value="WD40"/>
    <property type="match status" value="5"/>
</dbReference>
<dbReference type="InterPro" id="IPR019775">
    <property type="entry name" value="WD40_repeat_CS"/>
</dbReference>
<dbReference type="InterPro" id="IPR020472">
    <property type="entry name" value="WD40_PAC1"/>
</dbReference>
<name>A0A4P9XLW2_9FUNG</name>
<dbReference type="PROSITE" id="PS50082">
    <property type="entry name" value="WD_REPEATS_2"/>
    <property type="match status" value="3"/>
</dbReference>
<comment type="subcellular location">
    <subcellularLocation>
        <location evidence="1">Nucleus</location>
    </subcellularLocation>
</comment>
<organism evidence="8 9">
    <name type="scientific">Thamnocephalis sphaerospora</name>
    <dbReference type="NCBI Taxonomy" id="78915"/>
    <lineage>
        <taxon>Eukaryota</taxon>
        <taxon>Fungi</taxon>
        <taxon>Fungi incertae sedis</taxon>
        <taxon>Zoopagomycota</taxon>
        <taxon>Zoopagomycotina</taxon>
        <taxon>Zoopagomycetes</taxon>
        <taxon>Zoopagales</taxon>
        <taxon>Sigmoideomycetaceae</taxon>
        <taxon>Thamnocephalis</taxon>
    </lineage>
</organism>
<feature type="non-terminal residue" evidence="8">
    <location>
        <position position="370"/>
    </location>
</feature>
<dbReference type="PROSITE" id="PS00678">
    <property type="entry name" value="WD_REPEATS_1"/>
    <property type="match status" value="2"/>
</dbReference>
<keyword evidence="9" id="KW-1185">Reference proteome</keyword>
<dbReference type="InterPro" id="IPR015943">
    <property type="entry name" value="WD40/YVTN_repeat-like_dom_sf"/>
</dbReference>